<dbReference type="PANTHER" id="PTHR46825:SF9">
    <property type="entry name" value="BETA-LACTAMASE-RELATED DOMAIN-CONTAINING PROTEIN"/>
    <property type="match status" value="1"/>
</dbReference>
<dbReference type="SUPFAM" id="SSF56601">
    <property type="entry name" value="beta-lactamase/transpeptidase-like"/>
    <property type="match status" value="1"/>
</dbReference>
<dbReference type="PANTHER" id="PTHR46825">
    <property type="entry name" value="D-ALANYL-D-ALANINE-CARBOXYPEPTIDASE/ENDOPEPTIDASE AMPH"/>
    <property type="match status" value="1"/>
</dbReference>
<protein>
    <submittedName>
        <fullName evidence="2">CubicO group peptidase (Beta-lactamase class C family)</fullName>
    </submittedName>
</protein>
<accession>A0ABU2BM61</accession>
<dbReference type="Pfam" id="PF00144">
    <property type="entry name" value="Beta-lactamase"/>
    <property type="match status" value="1"/>
</dbReference>
<dbReference type="InterPro" id="IPR012338">
    <property type="entry name" value="Beta-lactam/transpept-like"/>
</dbReference>
<dbReference type="RefSeq" id="WP_310292297.1">
    <property type="nucleotide sequence ID" value="NZ_BAAAWO010000001.1"/>
</dbReference>
<dbReference type="InterPro" id="IPR050491">
    <property type="entry name" value="AmpC-like"/>
</dbReference>
<evidence type="ECO:0000259" key="1">
    <source>
        <dbReference type="Pfam" id="PF00144"/>
    </source>
</evidence>
<organism evidence="2 3">
    <name type="scientific">Paeniglutamicibacter sulfureus</name>
    <dbReference type="NCBI Taxonomy" id="43666"/>
    <lineage>
        <taxon>Bacteria</taxon>
        <taxon>Bacillati</taxon>
        <taxon>Actinomycetota</taxon>
        <taxon>Actinomycetes</taxon>
        <taxon>Micrococcales</taxon>
        <taxon>Micrococcaceae</taxon>
        <taxon>Paeniglutamicibacter</taxon>
    </lineage>
</organism>
<dbReference type="EMBL" id="JAVDYI010000001">
    <property type="protein sequence ID" value="MDR7359718.1"/>
    <property type="molecule type" value="Genomic_DNA"/>
</dbReference>
<name>A0ABU2BM61_9MICC</name>
<comment type="caution">
    <text evidence="2">The sequence shown here is derived from an EMBL/GenBank/DDBJ whole genome shotgun (WGS) entry which is preliminary data.</text>
</comment>
<gene>
    <name evidence="2" type="ORF">J2S64_003409</name>
</gene>
<sequence length="476" mass="50954">MGTGHAARETPSTRETWESVLEYAPDFLEFDRALSRQPGYQGAVAVHGELVGSFSGGYARLSPPEPMTDGHLFRVASHSKTFTATAVMILQQDGKLSLEDRLGTWVADLAGSEVAEVTVGELLSHSAGIVRDGDNADFWTLDRPFPGTSEVLEIARRGKVLERNEHFKYSNIGYGLLGLVIEAATGQCYADVVGERILAPLGLLDTGVDLDAREPGLAAGYGPLALAGSSHELADRTEIEHIATDALAPATGFYSTARDLAAYLGSHLLDASPSVLDNDSKRRMQRKAEDTGAPGRGYGLGFIVQQVAERQSFGHSGGYPGHITRSWAVPKTGVVLSMLTNAVDGPAAAWGEALFALAALAEAPVPVSWAGVETAELRRFTGRFASLWDVIDIAELGGKLYWLTPGQTPKTATARPLEYVDSNTLKSADTNGFAGYGEKMSFEIDERGAASVRGPGGMLFTRWEDFRIPRVLRAAI</sequence>
<dbReference type="Gene3D" id="3.40.710.10">
    <property type="entry name" value="DD-peptidase/beta-lactamase superfamily"/>
    <property type="match status" value="1"/>
</dbReference>
<feature type="domain" description="Beta-lactamase-related" evidence="1">
    <location>
        <begin position="37"/>
        <end position="346"/>
    </location>
</feature>
<dbReference type="Proteomes" id="UP001183817">
    <property type="component" value="Unassembled WGS sequence"/>
</dbReference>
<evidence type="ECO:0000313" key="2">
    <source>
        <dbReference type="EMBL" id="MDR7359718.1"/>
    </source>
</evidence>
<dbReference type="InterPro" id="IPR001466">
    <property type="entry name" value="Beta-lactam-related"/>
</dbReference>
<reference evidence="2 3" key="1">
    <citation type="submission" date="2023-07" db="EMBL/GenBank/DDBJ databases">
        <title>Sequencing the genomes of 1000 actinobacteria strains.</title>
        <authorList>
            <person name="Klenk H.-P."/>
        </authorList>
    </citation>
    <scope>NUCLEOTIDE SEQUENCE [LARGE SCALE GENOMIC DNA]</scope>
    <source>
        <strain evidence="2 3">DSM 20167</strain>
    </source>
</reference>
<evidence type="ECO:0000313" key="3">
    <source>
        <dbReference type="Proteomes" id="UP001183817"/>
    </source>
</evidence>
<proteinExistence type="predicted"/>
<keyword evidence="3" id="KW-1185">Reference proteome</keyword>